<keyword evidence="5 11" id="KW-0001">2Fe-2S</keyword>
<evidence type="ECO:0000259" key="13">
    <source>
        <dbReference type="PROSITE" id="PS51379"/>
    </source>
</evidence>
<dbReference type="GO" id="GO:0051537">
    <property type="term" value="F:2 iron, 2 sulfur cluster binding"/>
    <property type="evidence" value="ECO:0007669"/>
    <property type="project" value="UniProtKB-KW"/>
</dbReference>
<evidence type="ECO:0000256" key="11">
    <source>
        <dbReference type="RuleBase" id="RU361237"/>
    </source>
</evidence>
<dbReference type="EMBL" id="VMNW02000084">
    <property type="protein sequence ID" value="KAA9152756.1"/>
    <property type="molecule type" value="Genomic_DNA"/>
</dbReference>
<proteinExistence type="inferred from homology"/>
<evidence type="ECO:0000256" key="10">
    <source>
        <dbReference type="ARBA" id="ARBA00023291"/>
    </source>
</evidence>
<sequence>MSPVRAASPHITVRVTRSDSSAPSEFTVPRIKPMTVLDALLAVQRLHDSALGFRFSCRVGMCGTCTIRVDGRSALACQTEITDEIAEIRVDPLAGLPVVRDLVVDMTPFWEAWKSVTPYLVPHDDAEVGMDAEPAVIPPDSEERRHIDPSLDCIGCGACFSSCGIAGAHRDFLGPAALNRAMVLIDDSRDAASRLRLSVVGGDESGVDRCHYIYGCSAACPKGLDPAKAIRRIRKKRFS</sequence>
<dbReference type="InterPro" id="IPR012675">
    <property type="entry name" value="Beta-grasp_dom_sf"/>
</dbReference>
<dbReference type="OrthoDB" id="9804391at2"/>
<organism evidence="14 15">
    <name type="scientific">Amycolatopsis acidicola</name>
    <dbReference type="NCBI Taxonomy" id="2596893"/>
    <lineage>
        <taxon>Bacteria</taxon>
        <taxon>Bacillati</taxon>
        <taxon>Actinomycetota</taxon>
        <taxon>Actinomycetes</taxon>
        <taxon>Pseudonocardiales</taxon>
        <taxon>Pseudonocardiaceae</taxon>
        <taxon>Amycolatopsis</taxon>
    </lineage>
</organism>
<dbReference type="SUPFAM" id="SSF46548">
    <property type="entry name" value="alpha-helical ferredoxin"/>
    <property type="match status" value="1"/>
</dbReference>
<dbReference type="PANTHER" id="PTHR11921:SF29">
    <property type="entry name" value="SUCCINATE DEHYDROGENASE [UBIQUINONE] IRON-SULFUR SUBUNIT, MITOCHONDRIAL"/>
    <property type="match status" value="1"/>
</dbReference>
<keyword evidence="7" id="KW-0560">Oxidoreductase</keyword>
<evidence type="ECO:0000259" key="12">
    <source>
        <dbReference type="PROSITE" id="PS51085"/>
    </source>
</evidence>
<evidence type="ECO:0000313" key="15">
    <source>
        <dbReference type="Proteomes" id="UP000319769"/>
    </source>
</evidence>
<evidence type="ECO:0000256" key="5">
    <source>
        <dbReference type="ARBA" id="ARBA00022714"/>
    </source>
</evidence>
<dbReference type="Pfam" id="PF13085">
    <property type="entry name" value="Fer2_3"/>
    <property type="match status" value="1"/>
</dbReference>
<dbReference type="GO" id="GO:0022904">
    <property type="term" value="P:respiratory electron transport chain"/>
    <property type="evidence" value="ECO:0007669"/>
    <property type="project" value="TreeGrafter"/>
</dbReference>
<evidence type="ECO:0000256" key="6">
    <source>
        <dbReference type="ARBA" id="ARBA00022723"/>
    </source>
</evidence>
<keyword evidence="15" id="KW-1185">Reference proteome</keyword>
<keyword evidence="8 11" id="KW-0408">Iron</keyword>
<protein>
    <recommendedName>
        <fullName evidence="11">Fumarate reductase iron-sulfur subunit</fullName>
        <ecNumber evidence="11">1.3.5.1</ecNumber>
    </recommendedName>
</protein>
<dbReference type="RefSeq" id="WP_144752258.1">
    <property type="nucleotide sequence ID" value="NZ_VMNW02000084.1"/>
</dbReference>
<dbReference type="InterPro" id="IPR025192">
    <property type="entry name" value="Succ_DH/fum_Rdtase_N"/>
</dbReference>
<dbReference type="InterPro" id="IPR017896">
    <property type="entry name" value="4Fe4S_Fe-S-bd"/>
</dbReference>
<dbReference type="PROSITE" id="PS00198">
    <property type="entry name" value="4FE4S_FER_1"/>
    <property type="match status" value="1"/>
</dbReference>
<evidence type="ECO:0000256" key="9">
    <source>
        <dbReference type="ARBA" id="ARBA00023014"/>
    </source>
</evidence>
<dbReference type="CDD" id="cd00207">
    <property type="entry name" value="fer2"/>
    <property type="match status" value="1"/>
</dbReference>
<dbReference type="AlphaFoldDB" id="A0A5N0USW9"/>
<feature type="domain" description="4Fe-4S ferredoxin-type" evidence="13">
    <location>
        <begin position="143"/>
        <end position="175"/>
    </location>
</feature>
<evidence type="ECO:0000256" key="1">
    <source>
        <dbReference type="ARBA" id="ARBA00005163"/>
    </source>
</evidence>
<evidence type="ECO:0000256" key="8">
    <source>
        <dbReference type="ARBA" id="ARBA00023004"/>
    </source>
</evidence>
<comment type="cofactor">
    <cofactor evidence="11">
        <name>[4Fe-4S] cluster</name>
        <dbReference type="ChEBI" id="CHEBI:49883"/>
    </cofactor>
    <text evidence="11">Binds 1 [4Fe-4S] cluster.</text>
</comment>
<comment type="catalytic activity">
    <reaction evidence="11">
        <text>a menaquinone + succinate = a menaquinol + fumarate</text>
        <dbReference type="Rhea" id="RHEA:27834"/>
        <dbReference type="Rhea" id="RHEA-COMP:9537"/>
        <dbReference type="Rhea" id="RHEA-COMP:9539"/>
        <dbReference type="ChEBI" id="CHEBI:16374"/>
        <dbReference type="ChEBI" id="CHEBI:18151"/>
        <dbReference type="ChEBI" id="CHEBI:29806"/>
        <dbReference type="ChEBI" id="CHEBI:30031"/>
        <dbReference type="EC" id="1.3.5.1"/>
    </reaction>
</comment>
<dbReference type="InterPro" id="IPR017900">
    <property type="entry name" value="4Fe4S_Fe_S_CS"/>
</dbReference>
<evidence type="ECO:0000256" key="3">
    <source>
        <dbReference type="ARBA" id="ARBA00022485"/>
    </source>
</evidence>
<dbReference type="InterPro" id="IPR004489">
    <property type="entry name" value="Succ_DH/fum_Rdtase_Fe-S"/>
</dbReference>
<dbReference type="NCBIfam" id="TIGR00384">
    <property type="entry name" value="dhsB"/>
    <property type="match status" value="1"/>
</dbReference>
<dbReference type="Gene3D" id="1.10.1060.10">
    <property type="entry name" value="Alpha-helical ferredoxin"/>
    <property type="match status" value="1"/>
</dbReference>
<dbReference type="GO" id="GO:0006099">
    <property type="term" value="P:tricarboxylic acid cycle"/>
    <property type="evidence" value="ECO:0007669"/>
    <property type="project" value="UniProtKB-KW"/>
</dbReference>
<dbReference type="InterPro" id="IPR006058">
    <property type="entry name" value="2Fe2S_fd_BS"/>
</dbReference>
<dbReference type="EC" id="1.3.5.1" evidence="11"/>
<dbReference type="GO" id="GO:0051538">
    <property type="term" value="F:3 iron, 4 sulfur cluster binding"/>
    <property type="evidence" value="ECO:0007669"/>
    <property type="project" value="UniProtKB-KW"/>
</dbReference>
<dbReference type="PROSITE" id="PS51379">
    <property type="entry name" value="4FE4S_FER_2"/>
    <property type="match status" value="1"/>
</dbReference>
<keyword evidence="6 11" id="KW-0479">Metal-binding</keyword>
<keyword evidence="3 11" id="KW-0004">4Fe-4S</keyword>
<dbReference type="GO" id="GO:0046872">
    <property type="term" value="F:metal ion binding"/>
    <property type="evidence" value="ECO:0007669"/>
    <property type="project" value="UniProtKB-KW"/>
</dbReference>
<evidence type="ECO:0000313" key="14">
    <source>
        <dbReference type="EMBL" id="KAA9152756.1"/>
    </source>
</evidence>
<dbReference type="PROSITE" id="PS00197">
    <property type="entry name" value="2FE2S_FER_1"/>
    <property type="match status" value="1"/>
</dbReference>
<dbReference type="InterPro" id="IPR050573">
    <property type="entry name" value="SDH/FRD_Iron-Sulfur"/>
</dbReference>
<comment type="pathway">
    <text evidence="1">Carbohydrate metabolism; tricarboxylic acid cycle.</text>
</comment>
<comment type="cofactor">
    <cofactor evidence="11">
        <name>[3Fe-4S] cluster</name>
        <dbReference type="ChEBI" id="CHEBI:21137"/>
    </cofactor>
    <text evidence="11">Binds 1 [3Fe-4S] cluster.</text>
</comment>
<dbReference type="Proteomes" id="UP000319769">
    <property type="component" value="Unassembled WGS sequence"/>
</dbReference>
<evidence type="ECO:0000256" key="2">
    <source>
        <dbReference type="ARBA" id="ARBA00009433"/>
    </source>
</evidence>
<keyword evidence="10 11" id="KW-0003">3Fe-4S</keyword>
<dbReference type="InterPro" id="IPR001041">
    <property type="entry name" value="2Fe-2S_ferredoxin-type"/>
</dbReference>
<comment type="cofactor">
    <cofactor evidence="11">
        <name>[2Fe-2S] cluster</name>
        <dbReference type="ChEBI" id="CHEBI:190135"/>
    </cofactor>
    <text evidence="11">Binds 1 [2Fe-2S] cluster.</text>
</comment>
<dbReference type="PANTHER" id="PTHR11921">
    <property type="entry name" value="SUCCINATE DEHYDROGENASE IRON-SULFUR PROTEIN"/>
    <property type="match status" value="1"/>
</dbReference>
<accession>A0A5N0USW9</accession>
<feature type="domain" description="2Fe-2S ferredoxin-type" evidence="12">
    <location>
        <begin position="11"/>
        <end position="96"/>
    </location>
</feature>
<dbReference type="Gene3D" id="3.10.20.30">
    <property type="match status" value="1"/>
</dbReference>
<dbReference type="GO" id="GO:0051539">
    <property type="term" value="F:4 iron, 4 sulfur cluster binding"/>
    <property type="evidence" value="ECO:0007669"/>
    <property type="project" value="UniProtKB-KW"/>
</dbReference>
<evidence type="ECO:0000256" key="4">
    <source>
        <dbReference type="ARBA" id="ARBA00022532"/>
    </source>
</evidence>
<gene>
    <name evidence="14" type="ORF">FPZ12_036250</name>
</gene>
<dbReference type="GO" id="GO:0008177">
    <property type="term" value="F:succinate dehydrogenase (quinone) activity"/>
    <property type="evidence" value="ECO:0007669"/>
    <property type="project" value="UniProtKB-EC"/>
</dbReference>
<evidence type="ECO:0000256" key="7">
    <source>
        <dbReference type="ARBA" id="ARBA00023002"/>
    </source>
</evidence>
<dbReference type="InterPro" id="IPR036010">
    <property type="entry name" value="2Fe-2S_ferredoxin-like_sf"/>
</dbReference>
<dbReference type="GO" id="GO:0009055">
    <property type="term" value="F:electron transfer activity"/>
    <property type="evidence" value="ECO:0007669"/>
    <property type="project" value="InterPro"/>
</dbReference>
<dbReference type="PROSITE" id="PS51085">
    <property type="entry name" value="2FE2S_FER_2"/>
    <property type="match status" value="1"/>
</dbReference>
<dbReference type="InterPro" id="IPR009051">
    <property type="entry name" value="Helical_ferredxn"/>
</dbReference>
<keyword evidence="9 11" id="KW-0411">Iron-sulfur</keyword>
<comment type="caution">
    <text evidence="14">The sequence shown here is derived from an EMBL/GenBank/DDBJ whole genome shotgun (WGS) entry which is preliminary data.</text>
</comment>
<comment type="similarity">
    <text evidence="2 11">Belongs to the succinate dehydrogenase/fumarate reductase iron-sulfur protein family.</text>
</comment>
<name>A0A5N0USW9_9PSEU</name>
<dbReference type="SUPFAM" id="SSF54292">
    <property type="entry name" value="2Fe-2S ferredoxin-like"/>
    <property type="match status" value="1"/>
</dbReference>
<reference evidence="14" key="1">
    <citation type="submission" date="2019-09" db="EMBL/GenBank/DDBJ databases">
        <authorList>
            <person name="Teo W.F.A."/>
            <person name="Duangmal K."/>
        </authorList>
    </citation>
    <scope>NUCLEOTIDE SEQUENCE [LARGE SCALE GENOMIC DNA]</scope>
    <source>
        <strain evidence="14">K81G1</strain>
    </source>
</reference>
<dbReference type="Pfam" id="PF13183">
    <property type="entry name" value="Fer4_8"/>
    <property type="match status" value="1"/>
</dbReference>
<keyword evidence="4" id="KW-0816">Tricarboxylic acid cycle</keyword>